<reference evidence="3 4" key="1">
    <citation type="journal article" date="2014" name="Nat. Commun.">
        <title>Klebsormidium flaccidum genome reveals primary factors for plant terrestrial adaptation.</title>
        <authorList>
            <person name="Hori K."/>
            <person name="Maruyama F."/>
            <person name="Fujisawa T."/>
            <person name="Togashi T."/>
            <person name="Yamamoto N."/>
            <person name="Seo M."/>
            <person name="Sato S."/>
            <person name="Yamada T."/>
            <person name="Mori H."/>
            <person name="Tajima N."/>
            <person name="Moriyama T."/>
            <person name="Ikeuchi M."/>
            <person name="Watanabe M."/>
            <person name="Wada H."/>
            <person name="Kobayashi K."/>
            <person name="Saito M."/>
            <person name="Masuda T."/>
            <person name="Sasaki-Sekimoto Y."/>
            <person name="Mashiguchi K."/>
            <person name="Awai K."/>
            <person name="Shimojima M."/>
            <person name="Masuda S."/>
            <person name="Iwai M."/>
            <person name="Nobusawa T."/>
            <person name="Narise T."/>
            <person name="Kondo S."/>
            <person name="Saito H."/>
            <person name="Sato R."/>
            <person name="Murakawa M."/>
            <person name="Ihara Y."/>
            <person name="Oshima-Yamada Y."/>
            <person name="Ohtaka K."/>
            <person name="Satoh M."/>
            <person name="Sonobe K."/>
            <person name="Ishii M."/>
            <person name="Ohtani R."/>
            <person name="Kanamori-Sato M."/>
            <person name="Honoki R."/>
            <person name="Miyazaki D."/>
            <person name="Mochizuki H."/>
            <person name="Umetsu J."/>
            <person name="Higashi K."/>
            <person name="Shibata D."/>
            <person name="Kamiya Y."/>
            <person name="Sato N."/>
            <person name="Nakamura Y."/>
            <person name="Tabata S."/>
            <person name="Ida S."/>
            <person name="Kurokawa K."/>
            <person name="Ohta H."/>
        </authorList>
    </citation>
    <scope>NUCLEOTIDE SEQUENCE [LARGE SCALE GENOMIC DNA]</scope>
    <source>
        <strain evidence="3 4">NIES-2285</strain>
    </source>
</reference>
<accession>A0A1Y1ISR1</accession>
<feature type="region of interest" description="Disordered" evidence="1">
    <location>
        <begin position="102"/>
        <end position="129"/>
    </location>
</feature>
<dbReference type="PANTHER" id="PTHR43813">
    <property type="entry name" value="ACYL-ACTIVATING ENZYME 16, CHLOROPLASTIC-RELATED"/>
    <property type="match status" value="1"/>
</dbReference>
<dbReference type="SUPFAM" id="SSF56801">
    <property type="entry name" value="Acetyl-CoA synthetase-like"/>
    <property type="match status" value="1"/>
</dbReference>
<proteinExistence type="predicted"/>
<dbReference type="EMBL" id="DF237694">
    <property type="protein sequence ID" value="GAQ91218.1"/>
    <property type="molecule type" value="Genomic_DNA"/>
</dbReference>
<organism evidence="3 4">
    <name type="scientific">Klebsormidium nitens</name>
    <name type="common">Green alga</name>
    <name type="synonym">Ulothrix nitens</name>
    <dbReference type="NCBI Taxonomy" id="105231"/>
    <lineage>
        <taxon>Eukaryota</taxon>
        <taxon>Viridiplantae</taxon>
        <taxon>Streptophyta</taxon>
        <taxon>Klebsormidiophyceae</taxon>
        <taxon>Klebsormidiales</taxon>
        <taxon>Klebsormidiaceae</taxon>
        <taxon>Klebsormidium</taxon>
    </lineage>
</organism>
<dbReference type="InterPro" id="IPR000873">
    <property type="entry name" value="AMP-dep_synth/lig_dom"/>
</dbReference>
<dbReference type="Proteomes" id="UP000054558">
    <property type="component" value="Unassembled WGS sequence"/>
</dbReference>
<dbReference type="STRING" id="105231.A0A1Y1ISR1"/>
<evidence type="ECO:0000259" key="2">
    <source>
        <dbReference type="Pfam" id="PF00501"/>
    </source>
</evidence>
<feature type="domain" description="AMP-dependent synthetase/ligase" evidence="2">
    <location>
        <begin position="145"/>
        <end position="583"/>
    </location>
</feature>
<dbReference type="PROSITE" id="PS00455">
    <property type="entry name" value="AMP_BINDING"/>
    <property type="match status" value="1"/>
</dbReference>
<dbReference type="OrthoDB" id="1700726at2759"/>
<dbReference type="Gene3D" id="3.30.300.30">
    <property type="match status" value="1"/>
</dbReference>
<dbReference type="InterPro" id="IPR020845">
    <property type="entry name" value="AMP-binding_CS"/>
</dbReference>
<dbReference type="PANTHER" id="PTHR43813:SF1">
    <property type="entry name" value="ACYL-ACTIVATING ENZYME 16, CHLOROPLASTIC-RELATED"/>
    <property type="match status" value="1"/>
</dbReference>
<dbReference type="InterPro" id="IPR042099">
    <property type="entry name" value="ANL_N_sf"/>
</dbReference>
<dbReference type="AlphaFoldDB" id="A0A1Y1ISR1"/>
<evidence type="ECO:0000313" key="4">
    <source>
        <dbReference type="Proteomes" id="UP000054558"/>
    </source>
</evidence>
<dbReference type="Pfam" id="PF23562">
    <property type="entry name" value="AMP-binding_C_3"/>
    <property type="match status" value="1"/>
</dbReference>
<dbReference type="OMA" id="MEAKRIY"/>
<sequence>MTSGVVCSGSSLLGQLAVKQTAPTLCAAQQSRTPGGFCPQPGASYRSLGSDLLCRHTWSSAAVLAGDAALLKQGATPAGHVQARGRRGRRPQVQCRQEVWGPAVTTSPPDEPARVVRAPSVVPPPPSSTVAPNWEVLPAMWHTLAQKYGDRVALDDPHRKPHIKMTYKELEQAIVDFSEGLRLYGIKAGDRVGLFSDNSHRWIIADQGIMMAGAVDAVRGAKAPAEELKYILEHSESTAVVVETPEVLAKLAPVLGELADRIKFAVVLWGEAATNGAATTPFPAHSFASFLQAGKTSRQATEAATGNGALRREVPCASQDVATIAYTSGTTGFPKGVMLTHDNLLHQVRNYRVVLDVQPGEVLLSLLPPWHMYERSAEYFCLASGARQVYSSVKTFKDDLVTHPPDHFVAVPLVFEVLYNGVQRKLAQAPAPRQKVAKLLIGASQKYMEALRAWRGLALDSVRSSAHPVLSFAQWVLAGVVAALLLPAHLLASRLVYGKVRAALGIKKTAISGGGSLPTHVDRFFEMIGIVLLNGYGLTETSPVLTVRRADRNVVDPKTGCALAPGVKGVVKARGPQVMKGYLKDPEATARVVDPEGWFDTGDLGWLAPASRSWAARNCRDVLVLEGRSKDTIVMSTGENVEPAPVEEVLLRSPLVAQVMLVGNDQRRLGALVVPAPDELAAHHPDAPPPTGQQLQDLIRKDLNHCLAQGSFHAHERIGPVAIIDEPFSVENGLLTPTMKMKRDVIATKYAAEIAALYQKA</sequence>
<keyword evidence="4" id="KW-1185">Reference proteome</keyword>
<name>A0A1Y1ISR1_KLENI</name>
<dbReference type="InterPro" id="IPR052987">
    <property type="entry name" value="Chloroplast_AMP-bd_Enzymes"/>
</dbReference>
<gene>
    <name evidence="3" type="ORF">KFL_007450040</name>
</gene>
<evidence type="ECO:0000256" key="1">
    <source>
        <dbReference type="SAM" id="MobiDB-lite"/>
    </source>
</evidence>
<evidence type="ECO:0000313" key="3">
    <source>
        <dbReference type="EMBL" id="GAQ91218.1"/>
    </source>
</evidence>
<protein>
    <submittedName>
        <fullName evidence="3">Acyl-ACP Synthetase</fullName>
    </submittedName>
</protein>
<dbReference type="Gene3D" id="3.40.50.12780">
    <property type="entry name" value="N-terminal domain of ligase-like"/>
    <property type="match status" value="1"/>
</dbReference>
<dbReference type="InterPro" id="IPR045851">
    <property type="entry name" value="AMP-bd_C_sf"/>
</dbReference>
<dbReference type="Pfam" id="PF00501">
    <property type="entry name" value="AMP-binding"/>
    <property type="match status" value="1"/>
</dbReference>